<dbReference type="AlphaFoldDB" id="A0AAD9UQT8"/>
<proteinExistence type="inferred from homology"/>
<dbReference type="InterPro" id="IPR043127">
    <property type="entry name" value="Sec-1-like_dom3a"/>
</dbReference>
<reference evidence="2" key="1">
    <citation type="journal article" date="2023" name="Nat. Microbiol.">
        <title>Babesia duncani multi-omics identifies virulence factors and drug targets.</title>
        <authorList>
            <person name="Singh P."/>
            <person name="Lonardi S."/>
            <person name="Liang Q."/>
            <person name="Vydyam P."/>
            <person name="Khabirova E."/>
            <person name="Fang T."/>
            <person name="Gihaz S."/>
            <person name="Thekkiniath J."/>
            <person name="Munshi M."/>
            <person name="Abel S."/>
            <person name="Ciampossin L."/>
            <person name="Batugedara G."/>
            <person name="Gupta M."/>
            <person name="Lu X.M."/>
            <person name="Lenz T."/>
            <person name="Chakravarty S."/>
            <person name="Cornillot E."/>
            <person name="Hu Y."/>
            <person name="Ma W."/>
            <person name="Gonzalez L.M."/>
            <person name="Sanchez S."/>
            <person name="Estrada K."/>
            <person name="Sanchez-Flores A."/>
            <person name="Montero E."/>
            <person name="Harb O.S."/>
            <person name="Le Roch K.G."/>
            <person name="Mamoun C.B."/>
        </authorList>
    </citation>
    <scope>NUCLEOTIDE SEQUENCE</scope>
    <source>
        <strain evidence="2">WA1</strain>
    </source>
</reference>
<dbReference type="Pfam" id="PF00995">
    <property type="entry name" value="Sec1"/>
    <property type="match status" value="1"/>
</dbReference>
<dbReference type="PIRSF" id="PIRSF005715">
    <property type="entry name" value="VPS45_Sec1"/>
    <property type="match status" value="1"/>
</dbReference>
<dbReference type="RefSeq" id="XP_067805064.1">
    <property type="nucleotide sequence ID" value="XM_067946273.1"/>
</dbReference>
<evidence type="ECO:0000313" key="2">
    <source>
        <dbReference type="EMBL" id="KAK2198222.1"/>
    </source>
</evidence>
<dbReference type="Gene3D" id="3.40.50.2060">
    <property type="match status" value="1"/>
</dbReference>
<organism evidence="2 3">
    <name type="scientific">Babesia duncani</name>
    <dbReference type="NCBI Taxonomy" id="323732"/>
    <lineage>
        <taxon>Eukaryota</taxon>
        <taxon>Sar</taxon>
        <taxon>Alveolata</taxon>
        <taxon>Apicomplexa</taxon>
        <taxon>Aconoidasida</taxon>
        <taxon>Piroplasmida</taxon>
        <taxon>Babesiidae</taxon>
        <taxon>Babesia</taxon>
    </lineage>
</organism>
<sequence length="731" mass="82047">MHLRVLFHLLFLLTPIFQLLFHVGTFGLIVDLDESELGEETSLRVLKLGCVDSHPVKVGDLVKIKLVAFSPIAKSHPPGETIQEVVVGNHSIVPLNDVLVGMKVGEVRGAFGIVKMDLQDMQLEAVKEMLSLSADDDDVEHKTVKTWKVLIYDDEAKMILAPILKVGQLRKLGVTINMSINETREQIPGVDAVYLVSPKRKNIDVILKDAKNGKYNQIHINFTTSTSDDYLSTLAREFVEHGGFEYIASVTDRYLHFISISQRIFSLNIPLAFSTLYGDATEQSGSEMLDLVVDRLCSVIVTLNCLPVIRSPGSMSPANIIAERLNSRLYELVTARNKLGISLVNTFNRPMLVILDRNVDLGAMIQHSWTYQPLMHDIFGIHYNKVTIDSGQKKLSFELESNDKIYQSIQRLPLNDVAIDIASSLESYNSQISQINKGYSTTTGNIVNTMNAIPQLTEQKRLLDMHTNMATALVDAVKEREIDRCYEYQCDLPYISDKNVMNNFEEILRSKATPMDMYRCLLLMALAKPDWPESRLDEYEQRINAIGNVGCEALVGIRNVLKMRAFSENLMKQVENATRVDLTTAKSIIDQNNQSATTKEVSSSHKRLANYSSKLIDTGLSIFKGVKNLLPRKKEMYLVTLLENLINNTSNVADEFLTFDPKVSQSVLPKSIRKPTAKDCIVFVVGGGSYTEAGAIHDLGTRLKHTMIYGSTFFDRPQEFIMQLGSFKNSF</sequence>
<comment type="caution">
    <text evidence="2">The sequence shown here is derived from an EMBL/GenBank/DDBJ whole genome shotgun (WGS) entry which is preliminary data.</text>
</comment>
<dbReference type="SUPFAM" id="SSF56815">
    <property type="entry name" value="Sec1/munc18-like (SM) proteins"/>
    <property type="match status" value="1"/>
</dbReference>
<dbReference type="InterPro" id="IPR036045">
    <property type="entry name" value="Sec1-like_sf"/>
</dbReference>
<evidence type="ECO:0000256" key="1">
    <source>
        <dbReference type="ARBA" id="ARBA00009884"/>
    </source>
</evidence>
<dbReference type="KEGG" id="bdw:94335529"/>
<keyword evidence="3" id="KW-1185">Reference proteome</keyword>
<dbReference type="Gene3D" id="3.40.50.1910">
    <property type="match status" value="1"/>
</dbReference>
<name>A0AAD9UQT8_9APIC</name>
<dbReference type="Gene3D" id="3.90.830.10">
    <property type="entry name" value="Syntaxin Binding Protein 1, Chain A, domain 2"/>
    <property type="match status" value="1"/>
</dbReference>
<dbReference type="InterPro" id="IPR001619">
    <property type="entry name" value="Sec1-like"/>
</dbReference>
<evidence type="ECO:0000313" key="3">
    <source>
        <dbReference type="Proteomes" id="UP001214638"/>
    </source>
</evidence>
<accession>A0AAD9UQT8</accession>
<dbReference type="GeneID" id="94335529"/>
<protein>
    <submittedName>
        <fullName evidence="2">Bifunctional Sec1-like protein/Sec1-like</fullName>
    </submittedName>
</protein>
<dbReference type="GO" id="GO:0016192">
    <property type="term" value="P:vesicle-mediated transport"/>
    <property type="evidence" value="ECO:0007669"/>
    <property type="project" value="InterPro"/>
</dbReference>
<dbReference type="InterPro" id="IPR027482">
    <property type="entry name" value="Sec1-like_dom2"/>
</dbReference>
<gene>
    <name evidence="2" type="ORF">BdWA1_001231</name>
</gene>
<dbReference type="Proteomes" id="UP001214638">
    <property type="component" value="Unassembled WGS sequence"/>
</dbReference>
<dbReference type="PANTHER" id="PTHR11679">
    <property type="entry name" value="VESICLE PROTEIN SORTING-ASSOCIATED"/>
    <property type="match status" value="1"/>
</dbReference>
<comment type="similarity">
    <text evidence="1">Belongs to the STXBP/unc-18/SEC1 family.</text>
</comment>
<dbReference type="Gene3D" id="1.25.40.60">
    <property type="match status" value="1"/>
</dbReference>
<dbReference type="InterPro" id="IPR043154">
    <property type="entry name" value="Sec-1-like_dom1"/>
</dbReference>
<dbReference type="EMBL" id="JALLKP010000001">
    <property type="protein sequence ID" value="KAK2198222.1"/>
    <property type="molecule type" value="Genomic_DNA"/>
</dbReference>